<comment type="caution">
    <text evidence="2">The sequence shown here is derived from an EMBL/GenBank/DDBJ whole genome shotgun (WGS) entry which is preliminary data.</text>
</comment>
<keyword evidence="1" id="KW-0812">Transmembrane</keyword>
<evidence type="ECO:0000313" key="3">
    <source>
        <dbReference type="Proteomes" id="UP000782610"/>
    </source>
</evidence>
<dbReference type="Proteomes" id="UP000782610">
    <property type="component" value="Unassembled WGS sequence"/>
</dbReference>
<sequence>MAILFKSLAVLFMLAGGGWAVLAMGAAARTQTTMSAMGLLAGIVVASPGLSVLGVGLLFLAIGGVLARLAQLVAYYER</sequence>
<evidence type="ECO:0000313" key="2">
    <source>
        <dbReference type="EMBL" id="MBI4921888.1"/>
    </source>
</evidence>
<dbReference type="EMBL" id="JACRAF010000025">
    <property type="protein sequence ID" value="MBI4921888.1"/>
    <property type="molecule type" value="Genomic_DNA"/>
</dbReference>
<name>A0A933L316_9HYPH</name>
<reference evidence="2" key="1">
    <citation type="submission" date="2020-07" db="EMBL/GenBank/DDBJ databases">
        <title>Huge and variable diversity of episymbiotic CPR bacteria and DPANN archaea in groundwater ecosystems.</title>
        <authorList>
            <person name="He C.Y."/>
            <person name="Keren R."/>
            <person name="Whittaker M."/>
            <person name="Farag I.F."/>
            <person name="Doudna J."/>
            <person name="Cate J.H.D."/>
            <person name="Banfield J.F."/>
        </authorList>
    </citation>
    <scope>NUCLEOTIDE SEQUENCE</scope>
    <source>
        <strain evidence="2">NC_groundwater_1586_Pr3_B-0.1um_66_15</strain>
    </source>
</reference>
<feature type="transmembrane region" description="Helical" evidence="1">
    <location>
        <begin position="52"/>
        <end position="76"/>
    </location>
</feature>
<gene>
    <name evidence="2" type="ORF">HY834_09075</name>
</gene>
<proteinExistence type="predicted"/>
<dbReference type="AlphaFoldDB" id="A0A933L316"/>
<protein>
    <submittedName>
        <fullName evidence="2">Uncharacterized protein</fullName>
    </submittedName>
</protein>
<keyword evidence="1" id="KW-0472">Membrane</keyword>
<accession>A0A933L316</accession>
<keyword evidence="1" id="KW-1133">Transmembrane helix</keyword>
<evidence type="ECO:0000256" key="1">
    <source>
        <dbReference type="SAM" id="Phobius"/>
    </source>
</evidence>
<organism evidence="2 3">
    <name type="scientific">Devosia nanyangense</name>
    <dbReference type="NCBI Taxonomy" id="1228055"/>
    <lineage>
        <taxon>Bacteria</taxon>
        <taxon>Pseudomonadati</taxon>
        <taxon>Pseudomonadota</taxon>
        <taxon>Alphaproteobacteria</taxon>
        <taxon>Hyphomicrobiales</taxon>
        <taxon>Devosiaceae</taxon>
        <taxon>Devosia</taxon>
    </lineage>
</organism>